<dbReference type="Proteomes" id="UP000053257">
    <property type="component" value="Unassembled WGS sequence"/>
</dbReference>
<gene>
    <name evidence="2" type="ORF">PHLGIDRAFT_384932</name>
</gene>
<evidence type="ECO:0000313" key="3">
    <source>
        <dbReference type="Proteomes" id="UP000053257"/>
    </source>
</evidence>
<name>A0A0C3PN98_PHLG1</name>
<keyword evidence="1" id="KW-1133">Transmembrane helix</keyword>
<keyword evidence="3" id="KW-1185">Reference proteome</keyword>
<proteinExistence type="predicted"/>
<keyword evidence="1" id="KW-0472">Membrane</keyword>
<dbReference type="EMBL" id="KN840482">
    <property type="protein sequence ID" value="KIP08273.1"/>
    <property type="molecule type" value="Genomic_DNA"/>
</dbReference>
<dbReference type="AlphaFoldDB" id="A0A0C3PN98"/>
<sequence>MATVFIFVATAYIKTVSYLDFVRSSVLLITCRFLHNQVFPVVTDELVEITRSLGNVSASTGNVGSISPAGQQELRLFHRHWNRFSRRLTSQWHMVNYVSAVFVGTMATMLQDPAIISHIVGRTCITSAFLCALASLCSGFVHCVHISGVKSAQEALFWTINANKMSKNMWLNPSNALAAPLVWLLWSLVFFVVALFASYVCRPLYTETHISSRIMIGGVLFAWLLQAISMICTLRRLKALPESYSSDVVELELGLDVGHTATE</sequence>
<evidence type="ECO:0000313" key="2">
    <source>
        <dbReference type="EMBL" id="KIP08273.1"/>
    </source>
</evidence>
<accession>A0A0C3PN98</accession>
<feature type="transmembrane region" description="Helical" evidence="1">
    <location>
        <begin position="212"/>
        <end position="234"/>
    </location>
</feature>
<organism evidence="2 3">
    <name type="scientific">Phlebiopsis gigantea (strain 11061_1 CR5-6)</name>
    <name type="common">White-rot fungus</name>
    <name type="synonym">Peniophora gigantea</name>
    <dbReference type="NCBI Taxonomy" id="745531"/>
    <lineage>
        <taxon>Eukaryota</taxon>
        <taxon>Fungi</taxon>
        <taxon>Dikarya</taxon>
        <taxon>Basidiomycota</taxon>
        <taxon>Agaricomycotina</taxon>
        <taxon>Agaricomycetes</taxon>
        <taxon>Polyporales</taxon>
        <taxon>Phanerochaetaceae</taxon>
        <taxon>Phlebiopsis</taxon>
    </lineage>
</organism>
<feature type="transmembrane region" description="Helical" evidence="1">
    <location>
        <begin position="176"/>
        <end position="200"/>
    </location>
</feature>
<dbReference type="HOGENOM" id="CLU_092511_0_0_1"/>
<evidence type="ECO:0000256" key="1">
    <source>
        <dbReference type="SAM" id="Phobius"/>
    </source>
</evidence>
<dbReference type="OrthoDB" id="2802865at2759"/>
<protein>
    <submittedName>
        <fullName evidence="2">Uncharacterized protein</fullName>
    </submittedName>
</protein>
<reference evidence="2 3" key="1">
    <citation type="journal article" date="2014" name="PLoS Genet.">
        <title>Analysis of the Phlebiopsis gigantea genome, transcriptome and secretome provides insight into its pioneer colonization strategies of wood.</title>
        <authorList>
            <person name="Hori C."/>
            <person name="Ishida T."/>
            <person name="Igarashi K."/>
            <person name="Samejima M."/>
            <person name="Suzuki H."/>
            <person name="Master E."/>
            <person name="Ferreira P."/>
            <person name="Ruiz-Duenas F.J."/>
            <person name="Held B."/>
            <person name="Canessa P."/>
            <person name="Larrondo L.F."/>
            <person name="Schmoll M."/>
            <person name="Druzhinina I.S."/>
            <person name="Kubicek C.P."/>
            <person name="Gaskell J.A."/>
            <person name="Kersten P."/>
            <person name="St John F."/>
            <person name="Glasner J."/>
            <person name="Sabat G."/>
            <person name="Splinter BonDurant S."/>
            <person name="Syed K."/>
            <person name="Yadav J."/>
            <person name="Mgbeahuruike A.C."/>
            <person name="Kovalchuk A."/>
            <person name="Asiegbu F.O."/>
            <person name="Lackner G."/>
            <person name="Hoffmeister D."/>
            <person name="Rencoret J."/>
            <person name="Gutierrez A."/>
            <person name="Sun H."/>
            <person name="Lindquist E."/>
            <person name="Barry K."/>
            <person name="Riley R."/>
            <person name="Grigoriev I.V."/>
            <person name="Henrissat B."/>
            <person name="Kues U."/>
            <person name="Berka R.M."/>
            <person name="Martinez A.T."/>
            <person name="Covert S.F."/>
            <person name="Blanchette R.A."/>
            <person name="Cullen D."/>
        </authorList>
    </citation>
    <scope>NUCLEOTIDE SEQUENCE [LARGE SCALE GENOMIC DNA]</scope>
    <source>
        <strain evidence="2 3">11061_1 CR5-6</strain>
    </source>
</reference>
<keyword evidence="1" id="KW-0812">Transmembrane</keyword>